<dbReference type="EMBL" id="BFAG01000001">
    <property type="protein sequence ID" value="GBF03896.1"/>
    <property type="molecule type" value="Genomic_DNA"/>
</dbReference>
<evidence type="ECO:0000313" key="3">
    <source>
        <dbReference type="Proteomes" id="UP000236569"/>
    </source>
</evidence>
<accession>A0A2I9D0P6</accession>
<dbReference type="AlphaFoldDB" id="A0A2I9D0P6"/>
<proteinExistence type="predicted"/>
<dbReference type="RefSeq" id="WP_201262692.1">
    <property type="nucleotide sequence ID" value="NZ_BFAG01000001.1"/>
</dbReference>
<dbReference type="Pfam" id="PF10881">
    <property type="entry name" value="DUF2726"/>
    <property type="match status" value="1"/>
</dbReference>
<sequence length="270" mass="29311">MTPPVTLTHAGQVTPVRQATTARVQGAPARYRELELRHRRLLAVLAAHDGEVPTDVLAAAVKVPPKVVFGLMVRLCEVGMAQQTVHGWRLEPCVAPLAKADLNESVFVSLVLPVPDLLRPPCDSTLERRIFAAVVLLFAGCAVVPNVTLSHVVDAEAARPFLGEPALKFLQSRHAELDVVVYGARTLLPILAVEADGPQHDAPVQAGRDRLKDSICRVAALPLLRVRIDARTSVDTLMHRLGRALHEVARAPRVEQRGHQELAEALARLA</sequence>
<gene>
    <name evidence="2" type="ORF">DAERI_010068</name>
</gene>
<protein>
    <recommendedName>
        <fullName evidence="1">DUF2726 domain-containing protein</fullName>
    </recommendedName>
</protein>
<dbReference type="InterPro" id="IPR024402">
    <property type="entry name" value="DUF2726"/>
</dbReference>
<comment type="caution">
    <text evidence="2">The sequence shown here is derived from an EMBL/GenBank/DDBJ whole genome shotgun (WGS) entry which is preliminary data.</text>
</comment>
<evidence type="ECO:0000259" key="1">
    <source>
        <dbReference type="Pfam" id="PF10881"/>
    </source>
</evidence>
<reference evidence="3" key="1">
    <citation type="submission" date="2018-01" db="EMBL/GenBank/DDBJ databases">
        <title>Draft Genome Sequence of the Radioresistant Bacterium Deinococcus aerius TR0125, Isolated from the Higher Atmosphere above Japan.</title>
        <authorList>
            <person name="Satoh K."/>
            <person name="Arai H."/>
            <person name="Sanzen T."/>
            <person name="Kawaguchi Y."/>
            <person name="Hayashi H."/>
            <person name="Yokobori S."/>
            <person name="Yamagishi A."/>
            <person name="Oono Y."/>
            <person name="Narumi I."/>
        </authorList>
    </citation>
    <scope>NUCLEOTIDE SEQUENCE [LARGE SCALE GENOMIC DNA]</scope>
    <source>
        <strain evidence="3">TR0125</strain>
    </source>
</reference>
<evidence type="ECO:0000313" key="2">
    <source>
        <dbReference type="EMBL" id="GBF03896.1"/>
    </source>
</evidence>
<feature type="domain" description="DUF2726" evidence="1">
    <location>
        <begin position="127"/>
        <end position="241"/>
    </location>
</feature>
<organism evidence="2 3">
    <name type="scientific">Deinococcus aerius</name>
    <dbReference type="NCBI Taxonomy" id="200253"/>
    <lineage>
        <taxon>Bacteria</taxon>
        <taxon>Thermotogati</taxon>
        <taxon>Deinococcota</taxon>
        <taxon>Deinococci</taxon>
        <taxon>Deinococcales</taxon>
        <taxon>Deinococcaceae</taxon>
        <taxon>Deinococcus</taxon>
    </lineage>
</organism>
<name>A0A2I9D0P6_9DEIO</name>
<keyword evidence="3" id="KW-1185">Reference proteome</keyword>
<dbReference type="Proteomes" id="UP000236569">
    <property type="component" value="Unassembled WGS sequence"/>
</dbReference>